<feature type="compositionally biased region" description="Basic and acidic residues" evidence="1">
    <location>
        <begin position="283"/>
        <end position="299"/>
    </location>
</feature>
<feature type="region of interest" description="Disordered" evidence="1">
    <location>
        <begin position="924"/>
        <end position="950"/>
    </location>
</feature>
<protein>
    <submittedName>
        <fullName evidence="2">Uncharacterized protein</fullName>
    </submittedName>
</protein>
<proteinExistence type="predicted"/>
<feature type="compositionally biased region" description="Basic and acidic residues" evidence="1">
    <location>
        <begin position="141"/>
        <end position="159"/>
    </location>
</feature>
<evidence type="ECO:0000313" key="3">
    <source>
        <dbReference type="Proteomes" id="UP001600888"/>
    </source>
</evidence>
<feature type="region of interest" description="Disordered" evidence="1">
    <location>
        <begin position="768"/>
        <end position="793"/>
    </location>
</feature>
<accession>A0ABR4E7D0</accession>
<feature type="region of interest" description="Disordered" evidence="1">
    <location>
        <begin position="524"/>
        <end position="662"/>
    </location>
</feature>
<feature type="compositionally biased region" description="Basic and acidic residues" evidence="1">
    <location>
        <begin position="650"/>
        <end position="662"/>
    </location>
</feature>
<dbReference type="EMBL" id="JBAWTH010000087">
    <property type="protein sequence ID" value="KAL2278348.1"/>
    <property type="molecule type" value="Genomic_DNA"/>
</dbReference>
<evidence type="ECO:0000313" key="2">
    <source>
        <dbReference type="EMBL" id="KAL2278348.1"/>
    </source>
</evidence>
<feature type="compositionally biased region" description="Basic and acidic residues" evidence="1">
    <location>
        <begin position="607"/>
        <end position="637"/>
    </location>
</feature>
<gene>
    <name evidence="2" type="ORF">FJTKL_14457</name>
</gene>
<feature type="compositionally biased region" description="Basic and acidic residues" evidence="1">
    <location>
        <begin position="924"/>
        <end position="935"/>
    </location>
</feature>
<feature type="region of interest" description="Disordered" evidence="1">
    <location>
        <begin position="488"/>
        <end position="507"/>
    </location>
</feature>
<feature type="region of interest" description="Disordered" evidence="1">
    <location>
        <begin position="280"/>
        <end position="305"/>
    </location>
</feature>
<organism evidence="2 3">
    <name type="scientific">Diaporthe vaccinii</name>
    <dbReference type="NCBI Taxonomy" id="105482"/>
    <lineage>
        <taxon>Eukaryota</taxon>
        <taxon>Fungi</taxon>
        <taxon>Dikarya</taxon>
        <taxon>Ascomycota</taxon>
        <taxon>Pezizomycotina</taxon>
        <taxon>Sordariomycetes</taxon>
        <taxon>Sordariomycetidae</taxon>
        <taxon>Diaporthales</taxon>
        <taxon>Diaporthaceae</taxon>
        <taxon>Diaporthe</taxon>
        <taxon>Diaporthe eres species complex</taxon>
    </lineage>
</organism>
<dbReference type="Proteomes" id="UP001600888">
    <property type="component" value="Unassembled WGS sequence"/>
</dbReference>
<feature type="compositionally biased region" description="Basic and acidic residues" evidence="1">
    <location>
        <begin position="552"/>
        <end position="561"/>
    </location>
</feature>
<evidence type="ECO:0000256" key="1">
    <source>
        <dbReference type="SAM" id="MobiDB-lite"/>
    </source>
</evidence>
<comment type="caution">
    <text evidence="2">The sequence shown here is derived from an EMBL/GenBank/DDBJ whole genome shotgun (WGS) entry which is preliminary data.</text>
</comment>
<keyword evidence="3" id="KW-1185">Reference proteome</keyword>
<name>A0ABR4E7D0_9PEZI</name>
<feature type="compositionally biased region" description="Basic residues" evidence="1">
    <location>
        <begin position="163"/>
        <end position="179"/>
    </location>
</feature>
<reference evidence="2 3" key="1">
    <citation type="submission" date="2024-03" db="EMBL/GenBank/DDBJ databases">
        <title>A high-quality draft genome sequence of Diaporthe vaccinii, a causative agent of upright dieback and viscid rot disease in cranberry plants.</title>
        <authorList>
            <person name="Sarrasin M."/>
            <person name="Lang B.F."/>
            <person name="Burger G."/>
        </authorList>
    </citation>
    <scope>NUCLEOTIDE SEQUENCE [LARGE SCALE GENOMIC DNA]</scope>
    <source>
        <strain evidence="2 3">IS7</strain>
    </source>
</reference>
<feature type="region of interest" description="Disordered" evidence="1">
    <location>
        <begin position="112"/>
        <end position="181"/>
    </location>
</feature>
<feature type="compositionally biased region" description="Basic and acidic residues" evidence="1">
    <location>
        <begin position="112"/>
        <end position="133"/>
    </location>
</feature>
<sequence length="1098" mass="123146">MLTTASQFGPRARPLRTYHATATASVHRMLAASGAATVQQCQQTRDFRFGWFSLTGSEVQEELKRREKAFKQKYADQLSRRLDWDKHPLTDDARHAVKRMMASYWIAHDAHPCGRHGDAKASKQRTTDNKDGVRPGQNIEDVERGAMEHLIFGKDEEGPTRGQKSKRKQGGKKTKHKSVPHTSYGIFEHDDYFIDPVTNRKVTKHAAPRRPESGADIPVKTFKDYRARCTSGHGVLSDEPSSYVTPHDYMTHNKHAEAQDPEPKYDDLNKYKPVINDGQVSSERSEQLDNDQTNHKPVKDNGSVQFEDLKPPCQDLHKYNSAVVDEIVARFESDKAPYSDLHRYGPVLDPDSAPIEVAEPKHNEPQGKSLGYQIYSVEPGIGSHFRPLVENLEPGDFPTSTVEQLREKYGTAELRKYTAVRHLSPAEERLAEEADKILDSEEMAKYKPVYYNEPDGNPLPTADERVADERVVEDLTKRYDPEELAKYSPVYWNEPDGQPDAAEDSRVAEGLTKEYDPAELAEYKPVFWNEPDGQPLSSMDERAAEGLTKNYDPVELHDYDRPVQWNEPDGQTPTPAEELSKKYPDLDQYAPIGYQEPDGHPSGQADAVEKGLEEMDARRDYESADRLGSEELDRADEPSAEVLRRMGKKQQIDEDYKETKRRQMLEQQMKKYQTASDATDYEASLAIKYIRARAANVEPERQLTGNYVRDFPEEFDKSWTETLSQAPPETAHPSDEFVFESQNMDGGLEGAFGRPSPAKIQPALDRHLVDQPHMTKTSGTVDNKDKDGDSSVTQDLNTVHVDESGGTPVPPAYVKHYGDVSAFADQASEATTRETPETIYHDSTNEPTLYKILAYDPVMQKIESAETSSFVSDTASALTPADALLRLSHPTRFFPHFAPLQAEGYEIISGTGDVLVFRKVRPETSKDKPAEKPPVHDQQAPTADGSGAVETRINPIDMTGRPRFSPASANFASPTGYVNYDNIPETAASKLPPPPPKIKYNIDVHREEPVFSGPKARSSDGQRGKKKSLGKRLVECGLFAHGYSESRGFSEAFRMTGRIWQILPIHPHCPFNACATFVAMMPLFTCANLLLPPVPLEC</sequence>